<name>A0A7M7KQR8_VARDE</name>
<keyword evidence="1" id="KW-0812">Transmembrane</keyword>
<evidence type="ECO:0000313" key="2">
    <source>
        <dbReference type="EnsemblMetazoa" id="XP_022670562"/>
    </source>
</evidence>
<evidence type="ECO:0000313" key="3">
    <source>
        <dbReference type="Proteomes" id="UP000594260"/>
    </source>
</evidence>
<keyword evidence="3" id="KW-1185">Reference proteome</keyword>
<evidence type="ECO:0000256" key="1">
    <source>
        <dbReference type="SAM" id="Phobius"/>
    </source>
</evidence>
<dbReference type="EnsemblMetazoa" id="XM_022814827">
    <property type="protein sequence ID" value="XP_022670562"/>
    <property type="gene ID" value="LOC111254213"/>
</dbReference>
<dbReference type="Proteomes" id="UP000594260">
    <property type="component" value="Unplaced"/>
</dbReference>
<organism evidence="2 3">
    <name type="scientific">Varroa destructor</name>
    <name type="common">Honeybee mite</name>
    <dbReference type="NCBI Taxonomy" id="109461"/>
    <lineage>
        <taxon>Eukaryota</taxon>
        <taxon>Metazoa</taxon>
        <taxon>Ecdysozoa</taxon>
        <taxon>Arthropoda</taxon>
        <taxon>Chelicerata</taxon>
        <taxon>Arachnida</taxon>
        <taxon>Acari</taxon>
        <taxon>Parasitiformes</taxon>
        <taxon>Mesostigmata</taxon>
        <taxon>Gamasina</taxon>
        <taxon>Dermanyssoidea</taxon>
        <taxon>Varroidae</taxon>
        <taxon>Varroa</taxon>
    </lineage>
</organism>
<reference evidence="2" key="1">
    <citation type="submission" date="2021-01" db="UniProtKB">
        <authorList>
            <consortium name="EnsemblMetazoa"/>
        </authorList>
    </citation>
    <scope>IDENTIFICATION</scope>
</reference>
<dbReference type="GeneID" id="111254213"/>
<dbReference type="InParanoid" id="A0A7M7KQR8"/>
<protein>
    <submittedName>
        <fullName evidence="2">Uncharacterized protein</fullName>
    </submittedName>
</protein>
<accession>A0A7M7KQR8</accession>
<feature type="transmembrane region" description="Helical" evidence="1">
    <location>
        <begin position="70"/>
        <end position="90"/>
    </location>
</feature>
<sequence>MSLWGNPMKSHTFRQAFNIKHLSYNNKRDGILSEPVITINPLWGQHISHITSGFGGGGGWGGGKKGGGNVGALFAAGLGGSALGLSYGVLLANQGKGSKGGDHHHIYNYGFGGGGSGASDVQVINAGSAYGGYGGFGTGYGGIGGTYGGESHGRK</sequence>
<dbReference type="RefSeq" id="XP_022670562.1">
    <property type="nucleotide sequence ID" value="XM_022814827.1"/>
</dbReference>
<proteinExistence type="predicted"/>
<dbReference type="KEGG" id="vde:111254213"/>
<dbReference type="AlphaFoldDB" id="A0A7M7KQR8"/>
<keyword evidence="1" id="KW-0472">Membrane</keyword>
<keyword evidence="1" id="KW-1133">Transmembrane helix</keyword>